<evidence type="ECO:0000313" key="5">
    <source>
        <dbReference type="EMBL" id="MBM7814822.1"/>
    </source>
</evidence>
<dbReference type="Gene3D" id="3.60.40.10">
    <property type="entry name" value="PPM-type phosphatase domain"/>
    <property type="match status" value="1"/>
</dbReference>
<evidence type="ECO:0000259" key="2">
    <source>
        <dbReference type="SMART" id="SM00065"/>
    </source>
</evidence>
<dbReference type="SUPFAM" id="SSF55781">
    <property type="entry name" value="GAF domain-like"/>
    <property type="match status" value="1"/>
</dbReference>
<dbReference type="EMBL" id="CP072788">
    <property type="protein sequence ID" value="QTR03098.1"/>
    <property type="molecule type" value="Genomic_DNA"/>
</dbReference>
<keyword evidence="8" id="KW-1185">Reference proteome</keyword>
<dbReference type="PANTHER" id="PTHR43156">
    <property type="entry name" value="STAGE II SPORULATION PROTEIN E-RELATED"/>
    <property type="match status" value="1"/>
</dbReference>
<dbReference type="Proteomes" id="UP001195724">
    <property type="component" value="Unassembled WGS sequence"/>
</dbReference>
<dbReference type="InterPro" id="IPR003594">
    <property type="entry name" value="HATPase_dom"/>
</dbReference>
<dbReference type="SUPFAM" id="SSF81606">
    <property type="entry name" value="PP2C-like"/>
    <property type="match status" value="1"/>
</dbReference>
<feature type="domain" description="PPM-type phosphatase" evidence="4">
    <location>
        <begin position="458"/>
        <end position="677"/>
    </location>
</feature>
<gene>
    <name evidence="6" type="ORF">J7S33_29700</name>
    <name evidence="5" type="ORF">JOE68_005687</name>
</gene>
<dbReference type="InterPro" id="IPR036890">
    <property type="entry name" value="HATPase_C_sf"/>
</dbReference>
<dbReference type="NCBIfam" id="TIGR00229">
    <property type="entry name" value="sensory_box"/>
    <property type="match status" value="1"/>
</dbReference>
<dbReference type="InterPro" id="IPR029016">
    <property type="entry name" value="GAF-like_dom_sf"/>
</dbReference>
<reference evidence="6" key="2">
    <citation type="submission" date="2021-04" db="EMBL/GenBank/DDBJ databases">
        <title>Saccharothrix algeriensis WGS.</title>
        <authorList>
            <person name="Stuskova K."/>
            <person name="Hakalova E."/>
            <person name="Tebbal A.B."/>
            <person name="Eichmeier A."/>
        </authorList>
    </citation>
    <scope>NUCLEOTIDE SEQUENCE</scope>
    <source>
        <strain evidence="6">NRRL B-24137</strain>
    </source>
</reference>
<dbReference type="Pfam" id="PF13581">
    <property type="entry name" value="HATPase_c_2"/>
    <property type="match status" value="1"/>
</dbReference>
<evidence type="ECO:0000313" key="7">
    <source>
        <dbReference type="Proteomes" id="UP000671828"/>
    </source>
</evidence>
<accession>A0A8T8HX67</accession>
<organism evidence="6 7">
    <name type="scientific">Saccharothrix algeriensis</name>
    <dbReference type="NCBI Taxonomy" id="173560"/>
    <lineage>
        <taxon>Bacteria</taxon>
        <taxon>Bacillati</taxon>
        <taxon>Actinomycetota</taxon>
        <taxon>Actinomycetes</taxon>
        <taxon>Pseudonocardiales</taxon>
        <taxon>Pseudonocardiaceae</taxon>
        <taxon>Saccharothrix</taxon>
    </lineage>
</organism>
<dbReference type="Pfam" id="PF13185">
    <property type="entry name" value="GAF_2"/>
    <property type="match status" value="1"/>
</dbReference>
<feature type="domain" description="PAS" evidence="3">
    <location>
        <begin position="159"/>
        <end position="225"/>
    </location>
</feature>
<evidence type="ECO:0000313" key="6">
    <source>
        <dbReference type="EMBL" id="QTR03098.1"/>
    </source>
</evidence>
<dbReference type="PANTHER" id="PTHR43156:SF2">
    <property type="entry name" value="STAGE II SPORULATION PROTEIN E"/>
    <property type="match status" value="1"/>
</dbReference>
<evidence type="ECO:0000259" key="4">
    <source>
        <dbReference type="SMART" id="SM00331"/>
    </source>
</evidence>
<name>A0A8T8HX67_9PSEU</name>
<evidence type="ECO:0000256" key="1">
    <source>
        <dbReference type="ARBA" id="ARBA00022801"/>
    </source>
</evidence>
<dbReference type="Pfam" id="PF07228">
    <property type="entry name" value="SpoIIE"/>
    <property type="match status" value="1"/>
</dbReference>
<protein>
    <submittedName>
        <fullName evidence="5">PAS domain S-box-containing protein</fullName>
    </submittedName>
    <submittedName>
        <fullName evidence="6">SpoIIE family protein phosphatase</fullName>
    </submittedName>
</protein>
<dbReference type="EMBL" id="JAFBCL010000001">
    <property type="protein sequence ID" value="MBM7814822.1"/>
    <property type="molecule type" value="Genomic_DNA"/>
</dbReference>
<dbReference type="CDD" id="cd00130">
    <property type="entry name" value="PAS"/>
    <property type="match status" value="1"/>
</dbReference>
<proteinExistence type="predicted"/>
<dbReference type="InterPro" id="IPR035965">
    <property type="entry name" value="PAS-like_dom_sf"/>
</dbReference>
<dbReference type="SMART" id="SM00091">
    <property type="entry name" value="PAS"/>
    <property type="match status" value="1"/>
</dbReference>
<dbReference type="RefSeq" id="WP_204845419.1">
    <property type="nucleotide sequence ID" value="NZ_JAFBCL010000001.1"/>
</dbReference>
<dbReference type="SMART" id="SM00331">
    <property type="entry name" value="PP2C_SIG"/>
    <property type="match status" value="1"/>
</dbReference>
<dbReference type="Gene3D" id="3.30.450.40">
    <property type="match status" value="1"/>
</dbReference>
<sequence>MTDVAPTCPLVLLIGTAAEVGPELRAALGDEAEVVPADVAELLARADEARSGGRPVVVVVGGELPAPVGLVHALRPDGVNVAVLVLSAPGAAGRTAMLPLLFSADQARHLPAGSDDRLPDVLREALGSLGRRRAYTALRAAAQRRLDSGAAIVRQVGDRLFGRLFAEAPIGAVVVDDAGALTAWNHRAADVLGLAEPASLGLPLSALFPAAVHDGLRALLSARGPAEKAVERVDRAGAAQVLRLATQRVIDAQGVERTLLLVEDVTAAVLAQRRLAERTQHALLTADVAAAMTAPGELAQHLHRCAQAVASHLDAVCAHIWTVGPRGARLTHAAEAGDCPHPDDGHGGREPAGTVVAEIAARQRPHLDNPPHGHADGAGDRAVRLAGYPLVFGGRLMGVLLLTTAHHLSQDALTTLEGVADQIAVGIRQDLLLRRLRGTAEALQRPLLPPHLPELPGFDLAARYHPFGHDDQIGGDFYDAYSTPDGRHVLVLGDVCGKGPKAAAVTGLVRHTLWTAAQHSTEPAHVLSLVNQALLRQSSPFCTLVYAVLDTSEHPARLRVASAGHPLPLLRRGDGRTTPLAVGGPVLGVLDEVRHEVAEAALHPGDTLVLYTDGFTEGAGGYRQRDVEDIAAILAATPLRAGADRPADAIAEAVLVEARRWWGDRLRDDMALLALTALPAAADGHQREFDLVTERPPLAEVRNWTREFLAGLDQDVIGDAELVVTELVTNAYEHARGPRALRLRRTPAPPVLRVEVDDATPHTTPHPGTSSLGKYRGRGLLMVEAMSRRWGVENSGGRKTVWADLPTDAPA</sequence>
<dbReference type="Proteomes" id="UP000671828">
    <property type="component" value="Chromosome"/>
</dbReference>
<dbReference type="InterPro" id="IPR000014">
    <property type="entry name" value="PAS"/>
</dbReference>
<dbReference type="InterPro" id="IPR001932">
    <property type="entry name" value="PPM-type_phosphatase-like_dom"/>
</dbReference>
<dbReference type="SUPFAM" id="SSF55785">
    <property type="entry name" value="PYP-like sensor domain (PAS domain)"/>
    <property type="match status" value="1"/>
</dbReference>
<evidence type="ECO:0000313" key="8">
    <source>
        <dbReference type="Proteomes" id="UP001195724"/>
    </source>
</evidence>
<dbReference type="InterPro" id="IPR052016">
    <property type="entry name" value="Bact_Sigma-Reg"/>
</dbReference>
<dbReference type="SUPFAM" id="SSF55874">
    <property type="entry name" value="ATPase domain of HSP90 chaperone/DNA topoisomerase II/histidine kinase"/>
    <property type="match status" value="1"/>
</dbReference>
<dbReference type="CDD" id="cd16936">
    <property type="entry name" value="HATPase_RsbW-like"/>
    <property type="match status" value="1"/>
</dbReference>
<dbReference type="InterPro" id="IPR003018">
    <property type="entry name" value="GAF"/>
</dbReference>
<dbReference type="SMART" id="SM00065">
    <property type="entry name" value="GAF"/>
    <property type="match status" value="1"/>
</dbReference>
<dbReference type="AlphaFoldDB" id="A0A8T8HX67"/>
<dbReference type="InterPro" id="IPR036457">
    <property type="entry name" value="PPM-type-like_dom_sf"/>
</dbReference>
<dbReference type="GO" id="GO:0006355">
    <property type="term" value="P:regulation of DNA-templated transcription"/>
    <property type="evidence" value="ECO:0007669"/>
    <property type="project" value="InterPro"/>
</dbReference>
<dbReference type="GO" id="GO:0016791">
    <property type="term" value="F:phosphatase activity"/>
    <property type="evidence" value="ECO:0007669"/>
    <property type="project" value="TreeGrafter"/>
</dbReference>
<dbReference type="Gene3D" id="3.30.565.10">
    <property type="entry name" value="Histidine kinase-like ATPase, C-terminal domain"/>
    <property type="match status" value="1"/>
</dbReference>
<dbReference type="Gene3D" id="3.30.450.20">
    <property type="entry name" value="PAS domain"/>
    <property type="match status" value="1"/>
</dbReference>
<reference evidence="5 8" key="1">
    <citation type="submission" date="2021-01" db="EMBL/GenBank/DDBJ databases">
        <title>Sequencing the genomes of 1000 actinobacteria strains.</title>
        <authorList>
            <person name="Klenk H.-P."/>
        </authorList>
    </citation>
    <scope>NUCLEOTIDE SEQUENCE [LARGE SCALE GENOMIC DNA]</scope>
    <source>
        <strain evidence="5 8">DSM 44581</strain>
    </source>
</reference>
<evidence type="ECO:0000259" key="3">
    <source>
        <dbReference type="SMART" id="SM00091"/>
    </source>
</evidence>
<keyword evidence="1" id="KW-0378">Hydrolase</keyword>
<dbReference type="Pfam" id="PF00989">
    <property type="entry name" value="PAS"/>
    <property type="match status" value="1"/>
</dbReference>
<dbReference type="InterPro" id="IPR013767">
    <property type="entry name" value="PAS_fold"/>
</dbReference>
<feature type="domain" description="GAF" evidence="2">
    <location>
        <begin position="297"/>
        <end position="437"/>
    </location>
</feature>